<dbReference type="CDD" id="cd03671">
    <property type="entry name" value="NUDIX_Ap4A_hydrolase_plant_like"/>
    <property type="match status" value="1"/>
</dbReference>
<organism evidence="5 9">
    <name type="scientific">Punica granatum</name>
    <name type="common">Pomegranate</name>
    <dbReference type="NCBI Taxonomy" id="22663"/>
    <lineage>
        <taxon>Eukaryota</taxon>
        <taxon>Viridiplantae</taxon>
        <taxon>Streptophyta</taxon>
        <taxon>Embryophyta</taxon>
        <taxon>Tracheophyta</taxon>
        <taxon>Spermatophyta</taxon>
        <taxon>Magnoliopsida</taxon>
        <taxon>eudicotyledons</taxon>
        <taxon>Gunneridae</taxon>
        <taxon>Pentapetalae</taxon>
        <taxon>rosids</taxon>
        <taxon>malvids</taxon>
        <taxon>Myrtales</taxon>
        <taxon>Lythraceae</taxon>
        <taxon>Punica</taxon>
    </lineage>
</organism>
<dbReference type="NCBIfam" id="NF001936">
    <property type="entry name" value="PRK00714.1-3"/>
    <property type="match status" value="1"/>
</dbReference>
<evidence type="ECO:0000313" key="6">
    <source>
        <dbReference type="RefSeq" id="XP_031380366.1"/>
    </source>
</evidence>
<reference evidence="5" key="1">
    <citation type="journal article" date="2020" name="Plant Biotechnol. J.">
        <title>The pomegranate (Punica granatum L.) draft genome dissects genetic divergence between soft- and hard-seeded cultivars.</title>
        <authorList>
            <person name="Luo X."/>
            <person name="Li H."/>
            <person name="Wu Z."/>
            <person name="Yao W."/>
            <person name="Zhao P."/>
            <person name="Cao D."/>
            <person name="Yu H."/>
            <person name="Li K."/>
            <person name="Poudel K."/>
            <person name="Zhao D."/>
            <person name="Zhang F."/>
            <person name="Xia X."/>
            <person name="Chen L."/>
            <person name="Wang Q."/>
            <person name="Jing D."/>
            <person name="Cao S."/>
        </authorList>
    </citation>
    <scope>NUCLEOTIDE SEQUENCE [LARGE SCALE GENOMIC DNA]</scope>
</reference>
<dbReference type="GO" id="GO:0034432">
    <property type="term" value="F:bis(5'-adenosyl)-pentaphosphatase activity"/>
    <property type="evidence" value="ECO:0007669"/>
    <property type="project" value="TreeGrafter"/>
</dbReference>
<evidence type="ECO:0000313" key="5">
    <source>
        <dbReference type="Proteomes" id="UP000515151"/>
    </source>
</evidence>
<dbReference type="InterPro" id="IPR000086">
    <property type="entry name" value="NUDIX_hydrolase_dom"/>
</dbReference>
<dbReference type="PROSITE" id="PS51462">
    <property type="entry name" value="NUDIX"/>
    <property type="match status" value="1"/>
</dbReference>
<evidence type="ECO:0000256" key="2">
    <source>
        <dbReference type="ARBA" id="ARBA00022801"/>
    </source>
</evidence>
<dbReference type="NCBIfam" id="NF001938">
    <property type="entry name" value="PRK00714.1-5"/>
    <property type="match status" value="1"/>
</dbReference>
<dbReference type="RefSeq" id="XP_031380371.1">
    <property type="nucleotide sequence ID" value="XM_031524511.1"/>
</dbReference>
<evidence type="ECO:0000256" key="3">
    <source>
        <dbReference type="RuleBase" id="RU003476"/>
    </source>
</evidence>
<evidence type="ECO:0000259" key="4">
    <source>
        <dbReference type="PROSITE" id="PS51462"/>
    </source>
</evidence>
<name>A0A6P8CD77_PUNGR</name>
<evidence type="ECO:0000313" key="10">
    <source>
        <dbReference type="RefSeq" id="XP_031380371.1"/>
    </source>
</evidence>
<sequence>MIVQPLALFSFSFRTKPTAMEAQPPPQGYRRNAGICLINSSNKIFSASRLSHPEIWQMPQGGIDEGEDPKAAAFRELREETGVSSAEILAEVPYWLTYDFPPESRKELKIRWGTDYKGQAQKWFLFKFTGKEEEINLLGDGTEKPEFGKWSWMSPEQVLELVVDMKKPVYKEVLSFFAPYLQEQL</sequence>
<dbReference type="Proteomes" id="UP000515151">
    <property type="component" value="Chromosome 2"/>
</dbReference>
<feature type="domain" description="Nudix hydrolase" evidence="4">
    <location>
        <begin position="28"/>
        <end position="175"/>
    </location>
</feature>
<dbReference type="GeneID" id="116195367"/>
<dbReference type="SUPFAM" id="SSF55811">
    <property type="entry name" value="Nudix"/>
    <property type="match status" value="1"/>
</dbReference>
<dbReference type="GO" id="GO:0006753">
    <property type="term" value="P:nucleoside phosphate metabolic process"/>
    <property type="evidence" value="ECO:0007669"/>
    <property type="project" value="TreeGrafter"/>
</dbReference>
<evidence type="ECO:0000256" key="1">
    <source>
        <dbReference type="ARBA" id="ARBA00001936"/>
    </source>
</evidence>
<dbReference type="RefSeq" id="XP_031380367.1">
    <property type="nucleotide sequence ID" value="XM_031524507.1"/>
</dbReference>
<accession>A0A6P8CD77</accession>
<dbReference type="HAMAP" id="MF_00298">
    <property type="entry name" value="Nudix_RppH"/>
    <property type="match status" value="1"/>
</dbReference>
<evidence type="ECO:0000313" key="8">
    <source>
        <dbReference type="RefSeq" id="XP_031380368.1"/>
    </source>
</evidence>
<keyword evidence="5" id="KW-1185">Reference proteome</keyword>
<dbReference type="PROSITE" id="PS00893">
    <property type="entry name" value="NUDIX_BOX"/>
    <property type="match status" value="1"/>
</dbReference>
<gene>
    <name evidence="6 7 8 9 10" type="primary">LOC116195367</name>
</gene>
<dbReference type="RefSeq" id="XP_031380366.1">
    <property type="nucleotide sequence ID" value="XM_031524506.1"/>
</dbReference>
<dbReference type="GO" id="GO:0008893">
    <property type="term" value="F:guanosine-3',5'-bis(diphosphate) 3'-diphosphatase activity"/>
    <property type="evidence" value="ECO:0007669"/>
    <property type="project" value="TreeGrafter"/>
</dbReference>
<dbReference type="Gene3D" id="3.90.79.10">
    <property type="entry name" value="Nucleoside Triphosphate Pyrophosphohydrolase"/>
    <property type="match status" value="1"/>
</dbReference>
<dbReference type="InterPro" id="IPR020476">
    <property type="entry name" value="Nudix_hydrolase"/>
</dbReference>
<dbReference type="Pfam" id="PF00293">
    <property type="entry name" value="NUDIX"/>
    <property type="match status" value="1"/>
</dbReference>
<dbReference type="PANTHER" id="PTHR11839:SF22">
    <property type="entry name" value="NUDIX HYDROLASE 26, CHLOROPLASTIC"/>
    <property type="match status" value="1"/>
</dbReference>
<dbReference type="PRINTS" id="PR00502">
    <property type="entry name" value="NUDIXFAMILY"/>
</dbReference>
<dbReference type="AlphaFoldDB" id="A0A6P8CD77"/>
<evidence type="ECO:0000313" key="9">
    <source>
        <dbReference type="RefSeq" id="XP_031380369.1"/>
    </source>
</evidence>
<comment type="similarity">
    <text evidence="3">Belongs to the Nudix hydrolase family.</text>
</comment>
<dbReference type="GO" id="GO:0009507">
    <property type="term" value="C:chloroplast"/>
    <property type="evidence" value="ECO:0007669"/>
    <property type="project" value="TreeGrafter"/>
</dbReference>
<dbReference type="InterPro" id="IPR015797">
    <property type="entry name" value="NUDIX_hydrolase-like_dom_sf"/>
</dbReference>
<proteinExistence type="inferred from homology"/>
<dbReference type="GO" id="GO:0019693">
    <property type="term" value="P:ribose phosphate metabolic process"/>
    <property type="evidence" value="ECO:0007669"/>
    <property type="project" value="TreeGrafter"/>
</dbReference>
<comment type="cofactor">
    <cofactor evidence="1">
        <name>Mn(2+)</name>
        <dbReference type="ChEBI" id="CHEBI:29035"/>
    </cofactor>
</comment>
<protein>
    <submittedName>
        <fullName evidence="6 7">Nudix hydrolase 26, chloroplastic-like isoform X1</fullName>
    </submittedName>
</protein>
<dbReference type="OrthoDB" id="276276at2759"/>
<dbReference type="InterPro" id="IPR022927">
    <property type="entry name" value="RppH"/>
</dbReference>
<dbReference type="RefSeq" id="XP_031380368.1">
    <property type="nucleotide sequence ID" value="XM_031524508.1"/>
</dbReference>
<keyword evidence="2 3" id="KW-0378">Hydrolase</keyword>
<dbReference type="PANTHER" id="PTHR11839">
    <property type="entry name" value="UDP/ADP-SUGAR PYROPHOSPHATASE"/>
    <property type="match status" value="1"/>
</dbReference>
<evidence type="ECO:0000313" key="7">
    <source>
        <dbReference type="RefSeq" id="XP_031380367.1"/>
    </source>
</evidence>
<dbReference type="RefSeq" id="XP_031380369.1">
    <property type="nucleotide sequence ID" value="XM_031524509.1"/>
</dbReference>
<dbReference type="InterPro" id="IPR020084">
    <property type="entry name" value="NUDIX_hydrolase_CS"/>
</dbReference>
<reference evidence="6 7" key="2">
    <citation type="submission" date="2025-04" db="UniProtKB">
        <authorList>
            <consortium name="RefSeq"/>
        </authorList>
    </citation>
    <scope>IDENTIFICATION</scope>
    <source>
        <tissue evidence="6 7">Leaf</tissue>
    </source>
</reference>